<dbReference type="RefSeq" id="WP_173571194.1">
    <property type="nucleotide sequence ID" value="NZ_WOSY01000023.1"/>
</dbReference>
<organism evidence="2 3">
    <name type="scientific">Acetobacter conturbans</name>
    <dbReference type="NCBI Taxonomy" id="1737472"/>
    <lineage>
        <taxon>Bacteria</taxon>
        <taxon>Pseudomonadati</taxon>
        <taxon>Pseudomonadota</taxon>
        <taxon>Alphaproteobacteria</taxon>
        <taxon>Acetobacterales</taxon>
        <taxon>Acetobacteraceae</taxon>
        <taxon>Acetobacter</taxon>
    </lineage>
</organism>
<sequence length="383" mass="44144">MKNLKSSLNSLQEKARERTVKTQDIEYDLETLVKRINNNTIKLNPDYQRRHRWPNDVSSRLIESLLLNIPIPIVFISQDIDVDDELLDRTPRYTVIDGQQRLTAIRDFMTGSLILSGLEILDELNGAALSDLPPFLTRRLDDRTVRCLRIDSTVDPQVKYDIFERLNTGSVKLEPQELRNAVVRGAFNDLIKKLSTYSDFRQLLQISDKELDDNPKIRKMEDVELVLRYFALRNGGYKEPRKLGFKDFLTEKMTEFNGFSSEDIFNMGEDFKFCISAIRKFLGPYAFSKHKVENGVSVKRMSTFNAAVYDAILIAFSDKNNVSNLEEKKYTSGGFNFKNISILTDKQRLSLFEDDDFFDAVSGSVNDLGKIRTRINKVIEDLS</sequence>
<accession>A0ABX0K550</accession>
<dbReference type="Pfam" id="PF03235">
    <property type="entry name" value="GmrSD_N"/>
    <property type="match status" value="1"/>
</dbReference>
<name>A0ABX0K550_9PROT</name>
<keyword evidence="3" id="KW-1185">Reference proteome</keyword>
<gene>
    <name evidence="2" type="ORF">GOB81_15270</name>
</gene>
<reference evidence="2 3" key="1">
    <citation type="journal article" date="2020" name="Int. J. Syst. Evol. Microbiol.">
        <title>Novel acetic acid bacteria from cider fermentations: Acetobacter conturbans sp. nov. and Acetobacter fallax sp. nov.</title>
        <authorList>
            <person name="Sombolestani A.S."/>
            <person name="Cleenwerck I."/>
            <person name="Cnockaert M."/>
            <person name="Borremans W."/>
            <person name="Wieme A.D."/>
            <person name="De Vuyst L."/>
            <person name="Vandamme P."/>
        </authorList>
    </citation>
    <scope>NUCLEOTIDE SEQUENCE [LARGE SCALE GENOMIC DNA]</scope>
    <source>
        <strain evidence="2 3">LMG 1627</strain>
    </source>
</reference>
<evidence type="ECO:0000259" key="1">
    <source>
        <dbReference type="Pfam" id="PF03235"/>
    </source>
</evidence>
<evidence type="ECO:0000313" key="3">
    <source>
        <dbReference type="Proteomes" id="UP000631653"/>
    </source>
</evidence>
<feature type="domain" description="GmrSD restriction endonucleases N-terminal" evidence="1">
    <location>
        <begin position="30"/>
        <end position="182"/>
    </location>
</feature>
<dbReference type="EMBL" id="WOSY01000023">
    <property type="protein sequence ID" value="NHN89961.1"/>
    <property type="molecule type" value="Genomic_DNA"/>
</dbReference>
<proteinExistence type="predicted"/>
<comment type="caution">
    <text evidence="2">The sequence shown here is derived from an EMBL/GenBank/DDBJ whole genome shotgun (WGS) entry which is preliminary data.</text>
</comment>
<evidence type="ECO:0000313" key="2">
    <source>
        <dbReference type="EMBL" id="NHN89961.1"/>
    </source>
</evidence>
<dbReference type="PANTHER" id="PTHR39639">
    <property type="entry name" value="CHROMOSOME 16, WHOLE GENOME SHOTGUN SEQUENCE"/>
    <property type="match status" value="1"/>
</dbReference>
<dbReference type="InterPro" id="IPR004919">
    <property type="entry name" value="GmrSD_N"/>
</dbReference>
<dbReference type="Proteomes" id="UP000631653">
    <property type="component" value="Unassembled WGS sequence"/>
</dbReference>
<protein>
    <submittedName>
        <fullName evidence="2">DUF262 domain-containing protein</fullName>
    </submittedName>
</protein>
<dbReference type="PANTHER" id="PTHR39639:SF1">
    <property type="entry name" value="DUF262 DOMAIN-CONTAINING PROTEIN"/>
    <property type="match status" value="1"/>
</dbReference>